<keyword evidence="3" id="KW-0238">DNA-binding</keyword>
<comment type="caution">
    <text evidence="6">The sequence shown here is derived from an EMBL/GenBank/DDBJ whole genome shotgun (WGS) entry which is preliminary data.</text>
</comment>
<dbReference type="InterPro" id="IPR036390">
    <property type="entry name" value="WH_DNA-bd_sf"/>
</dbReference>
<name>A0A2W5KRR2_9GAMM</name>
<reference evidence="6 7" key="1">
    <citation type="submission" date="2017-08" db="EMBL/GenBank/DDBJ databases">
        <title>Infants hospitalized years apart are colonized by the same room-sourced microbial strains.</title>
        <authorList>
            <person name="Brooks B."/>
            <person name="Olm M.R."/>
            <person name="Firek B.A."/>
            <person name="Baker R."/>
            <person name="Thomas B.C."/>
            <person name="Morowitz M.J."/>
            <person name="Banfield J.F."/>
        </authorList>
    </citation>
    <scope>NUCLEOTIDE SEQUENCE [LARGE SCALE GENOMIC DNA]</scope>
    <source>
        <strain evidence="6">S2_005_003_R2_42</strain>
    </source>
</reference>
<dbReference type="Proteomes" id="UP000249046">
    <property type="component" value="Unassembled WGS sequence"/>
</dbReference>
<dbReference type="InterPro" id="IPR036388">
    <property type="entry name" value="WH-like_DNA-bd_sf"/>
</dbReference>
<dbReference type="CDD" id="cd08422">
    <property type="entry name" value="PBP2_CrgA_like"/>
    <property type="match status" value="1"/>
</dbReference>
<dbReference type="InterPro" id="IPR005119">
    <property type="entry name" value="LysR_subst-bd"/>
</dbReference>
<dbReference type="Pfam" id="PF03466">
    <property type="entry name" value="LysR_substrate"/>
    <property type="match status" value="1"/>
</dbReference>
<dbReference type="SUPFAM" id="SSF46785">
    <property type="entry name" value="Winged helix' DNA-binding domain"/>
    <property type="match status" value="1"/>
</dbReference>
<evidence type="ECO:0000256" key="1">
    <source>
        <dbReference type="ARBA" id="ARBA00009437"/>
    </source>
</evidence>
<sequence>MDRLDDLSLFLRVLDLGSITAAAHSLGLSVAVASQRIKRLERDLGVRLLHRTTRRLHPTPEGARLAEQGRALVEDLESLGAGLREASEAVAGTLRVTLSASFGRQYVSPLLPRFLAQHPRLRLSVHLSDQVVDLVSEGFDLAIRIGALEDSRLVARRIAINRRLLCASPAYLQRRGRPRSPEALAGHDCLLLFGSSGRQDVWRFGTPDGGEVAVRVQGRFESNYGELLRDAALAGEGIAMHSLWHVADDLRAGRLEAVLPDHPIAATAISAVMPQRRLVPPRVRAFVDFLAAEFAEPAPWQRGLDAVLA</sequence>
<dbReference type="PANTHER" id="PTHR30537">
    <property type="entry name" value="HTH-TYPE TRANSCRIPTIONAL REGULATOR"/>
    <property type="match status" value="1"/>
</dbReference>
<dbReference type="PROSITE" id="PS50931">
    <property type="entry name" value="HTH_LYSR"/>
    <property type="match status" value="1"/>
</dbReference>
<dbReference type="SUPFAM" id="SSF53850">
    <property type="entry name" value="Periplasmic binding protein-like II"/>
    <property type="match status" value="1"/>
</dbReference>
<dbReference type="GO" id="GO:0043565">
    <property type="term" value="F:sequence-specific DNA binding"/>
    <property type="evidence" value="ECO:0007669"/>
    <property type="project" value="TreeGrafter"/>
</dbReference>
<dbReference type="Gene3D" id="3.40.190.290">
    <property type="match status" value="1"/>
</dbReference>
<gene>
    <name evidence="6" type="ORF">DI564_04400</name>
</gene>
<accession>A0A2W5KRR2</accession>
<keyword evidence="4" id="KW-0804">Transcription</keyword>
<dbReference type="GO" id="GO:0006351">
    <property type="term" value="P:DNA-templated transcription"/>
    <property type="evidence" value="ECO:0007669"/>
    <property type="project" value="TreeGrafter"/>
</dbReference>
<evidence type="ECO:0000313" key="6">
    <source>
        <dbReference type="EMBL" id="PZQ18544.1"/>
    </source>
</evidence>
<dbReference type="InterPro" id="IPR000847">
    <property type="entry name" value="LysR_HTH_N"/>
</dbReference>
<evidence type="ECO:0000313" key="7">
    <source>
        <dbReference type="Proteomes" id="UP000249046"/>
    </source>
</evidence>
<dbReference type="AlphaFoldDB" id="A0A2W5KRR2"/>
<dbReference type="FunFam" id="1.10.10.10:FF:000001">
    <property type="entry name" value="LysR family transcriptional regulator"/>
    <property type="match status" value="1"/>
</dbReference>
<evidence type="ECO:0000259" key="5">
    <source>
        <dbReference type="PROSITE" id="PS50931"/>
    </source>
</evidence>
<dbReference type="FunFam" id="3.40.190.290:FF:000001">
    <property type="entry name" value="Transcriptional regulator, LysR family"/>
    <property type="match status" value="1"/>
</dbReference>
<evidence type="ECO:0000256" key="3">
    <source>
        <dbReference type="ARBA" id="ARBA00023125"/>
    </source>
</evidence>
<evidence type="ECO:0000256" key="4">
    <source>
        <dbReference type="ARBA" id="ARBA00023163"/>
    </source>
</evidence>
<comment type="similarity">
    <text evidence="1">Belongs to the LysR transcriptional regulatory family.</text>
</comment>
<protein>
    <submittedName>
        <fullName evidence="6">LysR family transcriptional regulator</fullName>
    </submittedName>
</protein>
<feature type="domain" description="HTH lysR-type" evidence="5">
    <location>
        <begin position="1"/>
        <end position="59"/>
    </location>
</feature>
<dbReference type="InterPro" id="IPR058163">
    <property type="entry name" value="LysR-type_TF_proteobact-type"/>
</dbReference>
<keyword evidence="2" id="KW-0805">Transcription regulation</keyword>
<dbReference type="GO" id="GO:0003700">
    <property type="term" value="F:DNA-binding transcription factor activity"/>
    <property type="evidence" value="ECO:0007669"/>
    <property type="project" value="InterPro"/>
</dbReference>
<dbReference type="PANTHER" id="PTHR30537:SF81">
    <property type="entry name" value="TRANSCRIPTIONAL REGULATOR-RELATED"/>
    <property type="match status" value="1"/>
</dbReference>
<proteinExistence type="inferred from homology"/>
<organism evidence="6 7">
    <name type="scientific">Rhodanobacter denitrificans</name>
    <dbReference type="NCBI Taxonomy" id="666685"/>
    <lineage>
        <taxon>Bacteria</taxon>
        <taxon>Pseudomonadati</taxon>
        <taxon>Pseudomonadota</taxon>
        <taxon>Gammaproteobacteria</taxon>
        <taxon>Lysobacterales</taxon>
        <taxon>Rhodanobacteraceae</taxon>
        <taxon>Rhodanobacter</taxon>
    </lineage>
</organism>
<dbReference type="Gene3D" id="1.10.10.10">
    <property type="entry name" value="Winged helix-like DNA-binding domain superfamily/Winged helix DNA-binding domain"/>
    <property type="match status" value="1"/>
</dbReference>
<evidence type="ECO:0000256" key="2">
    <source>
        <dbReference type="ARBA" id="ARBA00023015"/>
    </source>
</evidence>
<dbReference type="Pfam" id="PF00126">
    <property type="entry name" value="HTH_1"/>
    <property type="match status" value="1"/>
</dbReference>
<dbReference type="EMBL" id="QFPO01000003">
    <property type="protein sequence ID" value="PZQ18544.1"/>
    <property type="molecule type" value="Genomic_DNA"/>
</dbReference>